<dbReference type="InterPro" id="IPR000397">
    <property type="entry name" value="Heat_shock_Hsp33"/>
</dbReference>
<dbReference type="GO" id="GO:0005737">
    <property type="term" value="C:cytoplasm"/>
    <property type="evidence" value="ECO:0007669"/>
    <property type="project" value="InterPro"/>
</dbReference>
<dbReference type="Gene3D" id="3.55.30.10">
    <property type="entry name" value="Hsp33 domain"/>
    <property type="match status" value="1"/>
</dbReference>
<dbReference type="SUPFAM" id="SSF64397">
    <property type="entry name" value="Hsp33 domain"/>
    <property type="match status" value="1"/>
</dbReference>
<organism evidence="1 2">
    <name type="scientific">Candidatus Entotheonella gemina</name>
    <dbReference type="NCBI Taxonomy" id="1429439"/>
    <lineage>
        <taxon>Bacteria</taxon>
        <taxon>Pseudomonadati</taxon>
        <taxon>Nitrospinota/Tectimicrobiota group</taxon>
        <taxon>Candidatus Tectimicrobiota</taxon>
        <taxon>Candidatus Entotheonellia</taxon>
        <taxon>Candidatus Entotheonellales</taxon>
        <taxon>Candidatus Entotheonellaceae</taxon>
        <taxon>Candidatus Entotheonella</taxon>
    </lineage>
</organism>
<gene>
    <name evidence="1" type="ORF">ETSY2_09855</name>
</gene>
<evidence type="ECO:0000313" key="2">
    <source>
        <dbReference type="Proteomes" id="UP000019140"/>
    </source>
</evidence>
<dbReference type="GO" id="GO:0006457">
    <property type="term" value="P:protein folding"/>
    <property type="evidence" value="ECO:0007669"/>
    <property type="project" value="InterPro"/>
</dbReference>
<evidence type="ECO:0000313" key="1">
    <source>
        <dbReference type="EMBL" id="ETX07677.1"/>
    </source>
</evidence>
<reference evidence="1 2" key="1">
    <citation type="journal article" date="2014" name="Nature">
        <title>An environmental bacterial taxon with a large and distinct metabolic repertoire.</title>
        <authorList>
            <person name="Wilson M.C."/>
            <person name="Mori T."/>
            <person name="Ruckert C."/>
            <person name="Uria A.R."/>
            <person name="Helf M.J."/>
            <person name="Takada K."/>
            <person name="Gernert C."/>
            <person name="Steffens U.A."/>
            <person name="Heycke N."/>
            <person name="Schmitt S."/>
            <person name="Rinke C."/>
            <person name="Helfrich E.J."/>
            <person name="Brachmann A.O."/>
            <person name="Gurgui C."/>
            <person name="Wakimoto T."/>
            <person name="Kracht M."/>
            <person name="Crusemann M."/>
            <person name="Hentschel U."/>
            <person name="Abe I."/>
            <person name="Matsunaga S."/>
            <person name="Kalinowski J."/>
            <person name="Takeyama H."/>
            <person name="Piel J."/>
        </authorList>
    </citation>
    <scope>NUCLEOTIDE SEQUENCE [LARGE SCALE GENOMIC DNA]</scope>
    <source>
        <strain evidence="2">TSY2</strain>
    </source>
</reference>
<dbReference type="Pfam" id="PF01430">
    <property type="entry name" value="HSP33"/>
    <property type="match status" value="1"/>
</dbReference>
<comment type="caution">
    <text evidence="1">The sequence shown here is derived from an EMBL/GenBank/DDBJ whole genome shotgun (WGS) entry which is preliminary data.</text>
</comment>
<keyword evidence="2" id="KW-1185">Reference proteome</keyword>
<dbReference type="GO" id="GO:0051082">
    <property type="term" value="F:unfolded protein binding"/>
    <property type="evidence" value="ECO:0007669"/>
    <property type="project" value="InterPro"/>
</dbReference>
<dbReference type="InterPro" id="IPR016153">
    <property type="entry name" value="Heat_shock_Hsp33_N"/>
</dbReference>
<dbReference type="AlphaFoldDB" id="W4MDF5"/>
<proteinExistence type="predicted"/>
<protein>
    <submittedName>
        <fullName evidence="1">Uncharacterized protein</fullName>
    </submittedName>
</protein>
<sequence length="58" mass="6321">MSTTLKEPEHRIVLQIKSRGPIQRLVVEADGAAHVRGYPEVPVADTVSVQGDRILSCP</sequence>
<dbReference type="Proteomes" id="UP000019140">
    <property type="component" value="Unassembled WGS sequence"/>
</dbReference>
<dbReference type="EMBL" id="AZHX01000399">
    <property type="protein sequence ID" value="ETX07677.1"/>
    <property type="molecule type" value="Genomic_DNA"/>
</dbReference>
<dbReference type="HOGENOM" id="CLU_2970843_0_0_7"/>
<accession>W4MDF5</accession>
<name>W4MDF5_9BACT</name>